<dbReference type="SUPFAM" id="SSF48371">
    <property type="entry name" value="ARM repeat"/>
    <property type="match status" value="1"/>
</dbReference>
<comment type="caution">
    <text evidence="6">The sequence shown here is derived from an EMBL/GenBank/DDBJ whole genome shotgun (WGS) entry which is preliminary data.</text>
</comment>
<name>A0A5N5TJB5_9CRUS</name>
<dbReference type="InterPro" id="IPR033133">
    <property type="entry name" value="PUM-HD"/>
</dbReference>
<evidence type="ECO:0000256" key="3">
    <source>
        <dbReference type="PROSITE-ProRule" id="PRU00317"/>
    </source>
</evidence>
<dbReference type="InterPro" id="IPR012959">
    <property type="entry name" value="CPL_dom"/>
</dbReference>
<dbReference type="EMBL" id="SEYY01001104">
    <property type="protein sequence ID" value="KAB7505800.1"/>
    <property type="molecule type" value="Genomic_DNA"/>
</dbReference>
<dbReference type="AlphaFoldDB" id="A0A5N5TJB5"/>
<gene>
    <name evidence="6" type="primary">pum3</name>
    <name evidence="6" type="ORF">Anas_04537</name>
</gene>
<dbReference type="PROSITE" id="PS50303">
    <property type="entry name" value="PUM_HD"/>
    <property type="match status" value="1"/>
</dbReference>
<keyword evidence="2" id="KW-0694">RNA-binding</keyword>
<dbReference type="Proteomes" id="UP000326759">
    <property type="component" value="Unassembled WGS sequence"/>
</dbReference>
<dbReference type="GO" id="GO:0005730">
    <property type="term" value="C:nucleolus"/>
    <property type="evidence" value="ECO:0007669"/>
    <property type="project" value="TreeGrafter"/>
</dbReference>
<feature type="repeat" description="Pumilio" evidence="3">
    <location>
        <begin position="146"/>
        <end position="181"/>
    </location>
</feature>
<feature type="region of interest" description="Disordered" evidence="4">
    <location>
        <begin position="1"/>
        <end position="22"/>
    </location>
</feature>
<dbReference type="SMART" id="SM00025">
    <property type="entry name" value="Pumilio"/>
    <property type="match status" value="5"/>
</dbReference>
<feature type="domain" description="PUM-HD" evidence="5">
    <location>
        <begin position="82"/>
        <end position="441"/>
    </location>
</feature>
<evidence type="ECO:0000313" key="7">
    <source>
        <dbReference type="Proteomes" id="UP000326759"/>
    </source>
</evidence>
<feature type="compositionally biased region" description="Basic and acidic residues" evidence="4">
    <location>
        <begin position="10"/>
        <end position="20"/>
    </location>
</feature>
<dbReference type="OrthoDB" id="497380at2759"/>
<dbReference type="InterPro" id="IPR016024">
    <property type="entry name" value="ARM-type_fold"/>
</dbReference>
<proteinExistence type="predicted"/>
<dbReference type="Gene3D" id="1.25.10.10">
    <property type="entry name" value="Leucine-rich Repeat Variant"/>
    <property type="match status" value="2"/>
</dbReference>
<dbReference type="PANTHER" id="PTHR13389:SF0">
    <property type="entry name" value="PUMILIO HOMOLOG 3"/>
    <property type="match status" value="1"/>
</dbReference>
<evidence type="ECO:0000313" key="6">
    <source>
        <dbReference type="EMBL" id="KAB7505800.1"/>
    </source>
</evidence>
<dbReference type="InterPro" id="IPR001313">
    <property type="entry name" value="Pumilio_RNA-bd_rpt"/>
</dbReference>
<keyword evidence="1" id="KW-0677">Repeat</keyword>
<dbReference type="PROSITE" id="PS50302">
    <property type="entry name" value="PUM"/>
    <property type="match status" value="1"/>
</dbReference>
<dbReference type="InterPro" id="IPR040059">
    <property type="entry name" value="PUM3"/>
</dbReference>
<dbReference type="InterPro" id="IPR011989">
    <property type="entry name" value="ARM-like"/>
</dbReference>
<reference evidence="6 7" key="1">
    <citation type="journal article" date="2019" name="PLoS Biol.">
        <title>Sex chromosomes control vertical transmission of feminizing Wolbachia symbionts in an isopod.</title>
        <authorList>
            <person name="Becking T."/>
            <person name="Chebbi M.A."/>
            <person name="Giraud I."/>
            <person name="Moumen B."/>
            <person name="Laverre T."/>
            <person name="Caubet Y."/>
            <person name="Peccoud J."/>
            <person name="Gilbert C."/>
            <person name="Cordaux R."/>
        </authorList>
    </citation>
    <scope>NUCLEOTIDE SEQUENCE [LARGE SCALE GENOMIC DNA]</scope>
    <source>
        <strain evidence="6">ANa2</strain>
        <tissue evidence="6">Whole body excluding digestive tract and cuticle</tissue>
    </source>
</reference>
<keyword evidence="7" id="KW-1185">Reference proteome</keyword>
<dbReference type="PANTHER" id="PTHR13389">
    <property type="entry name" value="PUMILIO HOMOLOG 3"/>
    <property type="match status" value="1"/>
</dbReference>
<sequence>MMLKGSPVKDSSKNIKDFDKGKKKNFKINKTIKRKLDEGQESQLKSTEKPDWKKLKLEKKELKAKRKQKSAGGNEVYVISLKAKKIWEEVRREDCKKERKVELCKELYELIKEKVKSLVYAHDTVRVIETLFSAGGEDVRAKLFEELKENILDLCKNKYSRFFVSKILKQGTKQQKDYVINVMMGNVVKLMHHKIACDVLEIAYNDCANAKQRSHMIQEFFGSRFRLFKEEIPNLKTAIEKYPDLKERILSDVNLALQPILTKGVFTNVLMHTLLKEYLYVCSDSEKRNVIDAVREGLLPILHTRDGARVAMLCLWNGTPKDKKLILRSFRGNMVKIAVEEYGHMVLLAAFDATDDTVFVSKAVLSELMENLDSLTENENGKKVLRYLVAPRNKLFFHPHVLAVLEEGDKFPNSKKELMLKHRELQNFVAKPILEMIHKNINVLARDSHWTLFIGAALQTLHDDLITGIFQSLAEICAEAYLPGDENHFLEVAFVCKMISYIIQCDKQRYQEDRPIFSTYLVNAAESEMKGWCLTNRGCFILIKLLESGIPVIIGTVKKILSSAKSKLKKLEFPGAEILLKKLQ</sequence>
<protein>
    <submittedName>
        <fullName evidence="6">Pumilio-like protein 3</fullName>
    </submittedName>
</protein>
<accession>A0A5N5TJB5</accession>
<dbReference type="GO" id="GO:0003729">
    <property type="term" value="F:mRNA binding"/>
    <property type="evidence" value="ECO:0007669"/>
    <property type="project" value="TreeGrafter"/>
</dbReference>
<evidence type="ECO:0000259" key="5">
    <source>
        <dbReference type="PROSITE" id="PS50303"/>
    </source>
</evidence>
<evidence type="ECO:0000256" key="4">
    <source>
        <dbReference type="SAM" id="MobiDB-lite"/>
    </source>
</evidence>
<organism evidence="6 7">
    <name type="scientific">Armadillidium nasatum</name>
    <dbReference type="NCBI Taxonomy" id="96803"/>
    <lineage>
        <taxon>Eukaryota</taxon>
        <taxon>Metazoa</taxon>
        <taxon>Ecdysozoa</taxon>
        <taxon>Arthropoda</taxon>
        <taxon>Crustacea</taxon>
        <taxon>Multicrustacea</taxon>
        <taxon>Malacostraca</taxon>
        <taxon>Eumalacostraca</taxon>
        <taxon>Peracarida</taxon>
        <taxon>Isopoda</taxon>
        <taxon>Oniscidea</taxon>
        <taxon>Crinocheta</taxon>
        <taxon>Armadillidiidae</taxon>
        <taxon>Armadillidium</taxon>
    </lineage>
</organism>
<evidence type="ECO:0000256" key="2">
    <source>
        <dbReference type="ARBA" id="ARBA00022884"/>
    </source>
</evidence>
<evidence type="ECO:0000256" key="1">
    <source>
        <dbReference type="ARBA" id="ARBA00022737"/>
    </source>
</evidence>
<dbReference type="Pfam" id="PF08144">
    <property type="entry name" value="CPL"/>
    <property type="match status" value="1"/>
</dbReference>
<dbReference type="GO" id="GO:0006417">
    <property type="term" value="P:regulation of translation"/>
    <property type="evidence" value="ECO:0007669"/>
    <property type="project" value="TreeGrafter"/>
</dbReference>